<evidence type="ECO:0000313" key="2">
    <source>
        <dbReference type="EMBL" id="SFG78250.1"/>
    </source>
</evidence>
<dbReference type="OrthoDB" id="35908at2157"/>
<dbReference type="InterPro" id="IPR038389">
    <property type="entry name" value="PSMG2_sf"/>
</dbReference>
<dbReference type="SUPFAM" id="SSF159659">
    <property type="entry name" value="Cgl1923-like"/>
    <property type="match status" value="1"/>
</dbReference>
<reference evidence="3" key="1">
    <citation type="submission" date="2016-10" db="EMBL/GenBank/DDBJ databases">
        <authorList>
            <person name="Varghese N."/>
            <person name="Submissions S."/>
        </authorList>
    </citation>
    <scope>NUCLEOTIDE SEQUENCE [LARGE SCALE GENOMIC DNA]</scope>
    <source>
        <strain evidence="3">CGMCC 1.7739</strain>
    </source>
</reference>
<dbReference type="Pfam" id="PF09754">
    <property type="entry name" value="PAC2"/>
    <property type="match status" value="1"/>
</dbReference>
<accession>A0A1I2UMK2</accession>
<evidence type="ECO:0008006" key="4">
    <source>
        <dbReference type="Google" id="ProtNLM"/>
    </source>
</evidence>
<evidence type="ECO:0000256" key="1">
    <source>
        <dbReference type="SAM" id="MobiDB-lite"/>
    </source>
</evidence>
<protein>
    <recommendedName>
        <fullName evidence="4">Proteasome assembly chaperone family protein</fullName>
    </recommendedName>
</protein>
<dbReference type="RefSeq" id="WP_092893302.1">
    <property type="nucleotide sequence ID" value="NZ_FOOQ01000004.1"/>
</dbReference>
<dbReference type="Proteomes" id="UP000198876">
    <property type="component" value="Unassembled WGS sequence"/>
</dbReference>
<dbReference type="Gene3D" id="3.40.50.10900">
    <property type="entry name" value="PAC-like subunit"/>
    <property type="match status" value="1"/>
</dbReference>
<name>A0A1I2UMK2_9EURY</name>
<dbReference type="STRING" id="553467.SAMN04488063_2924"/>
<feature type="compositionally biased region" description="Basic and acidic residues" evidence="1">
    <location>
        <begin position="212"/>
        <end position="227"/>
    </location>
</feature>
<feature type="region of interest" description="Disordered" evidence="1">
    <location>
        <begin position="210"/>
        <end position="247"/>
    </location>
</feature>
<organism evidence="2 3">
    <name type="scientific">Halopelagius inordinatus</name>
    <dbReference type="NCBI Taxonomy" id="553467"/>
    <lineage>
        <taxon>Archaea</taxon>
        <taxon>Methanobacteriati</taxon>
        <taxon>Methanobacteriota</taxon>
        <taxon>Stenosarchaea group</taxon>
        <taxon>Halobacteria</taxon>
        <taxon>Halobacteriales</taxon>
        <taxon>Haloferacaceae</taxon>
    </lineage>
</organism>
<dbReference type="PANTHER" id="PTHR35610">
    <property type="entry name" value="3-ISOPROPYLMALATE DEHYDRATASE-RELATED"/>
    <property type="match status" value="1"/>
</dbReference>
<keyword evidence="3" id="KW-1185">Reference proteome</keyword>
<proteinExistence type="predicted"/>
<evidence type="ECO:0000313" key="3">
    <source>
        <dbReference type="Proteomes" id="UP000198876"/>
    </source>
</evidence>
<sequence>MAHINVLAEDVSLSEPTLIEGLPGVGLVGKIAADHVVEEFEMTHYANVHCDGVPQVAVYQDGDSTLRSPVRLYADEERDLYVLQSDVPIRPDSAAELADCLSNWFDDESILPVFLSGIPREKQASDVPELYGVSAGEGARMLADADIGEPKETGLVSGPTGALLNDAVERGRTTVGLVVESDPKFPDPAAARVVLKEGIEPLTGVEIPSDDLVDHAEDIREAKERLAKRMQNAEEESTQARPLGMYQ</sequence>
<dbReference type="EMBL" id="FOOQ01000004">
    <property type="protein sequence ID" value="SFG78250.1"/>
    <property type="molecule type" value="Genomic_DNA"/>
</dbReference>
<dbReference type="InterPro" id="IPR019151">
    <property type="entry name" value="Proteasome_assmbl_chaperone_2"/>
</dbReference>
<dbReference type="AlphaFoldDB" id="A0A1I2UMK2"/>
<gene>
    <name evidence="2" type="ORF">SAMN04488063_2924</name>
</gene>
<dbReference type="PANTHER" id="PTHR35610:SF8">
    <property type="entry name" value="3-ISOPROPYLMALATE DEHYDRATASE"/>
    <property type="match status" value="1"/>
</dbReference>